<dbReference type="InterPro" id="IPR029063">
    <property type="entry name" value="SAM-dependent_MTases_sf"/>
</dbReference>
<dbReference type="PROSITE" id="PS50889">
    <property type="entry name" value="S4"/>
    <property type="match status" value="1"/>
</dbReference>
<dbReference type="SUPFAM" id="SSF53335">
    <property type="entry name" value="S-adenosyl-L-methionine-dependent methyltransferases"/>
    <property type="match status" value="1"/>
</dbReference>
<evidence type="ECO:0000313" key="6">
    <source>
        <dbReference type="Proteomes" id="UP000535491"/>
    </source>
</evidence>
<dbReference type="Proteomes" id="UP000535491">
    <property type="component" value="Unassembled WGS sequence"/>
</dbReference>
<dbReference type="InterPro" id="IPR036986">
    <property type="entry name" value="S4_RNA-bd_sf"/>
</dbReference>
<dbReference type="Gene3D" id="3.10.290.10">
    <property type="entry name" value="RNA-binding S4 domain"/>
    <property type="match status" value="1"/>
</dbReference>
<dbReference type="SUPFAM" id="SSF55174">
    <property type="entry name" value="Alpha-L RNA-binding motif"/>
    <property type="match status" value="1"/>
</dbReference>
<dbReference type="AlphaFoldDB" id="A0A7W2A9A1"/>
<dbReference type="NCBIfam" id="TIGR00478">
    <property type="entry name" value="tly"/>
    <property type="match status" value="1"/>
</dbReference>
<proteinExistence type="inferred from homology"/>
<dbReference type="InterPro" id="IPR047048">
    <property type="entry name" value="TlyA"/>
</dbReference>
<comment type="caution">
    <text evidence="5">The sequence shown here is derived from an EMBL/GenBank/DDBJ whole genome shotgun (WGS) entry which is preliminary data.</text>
</comment>
<protein>
    <submittedName>
        <fullName evidence="5">TlyA family RNA methyltransferase</fullName>
    </submittedName>
</protein>
<dbReference type="PIRSF" id="PIRSF005578">
    <property type="entry name" value="TlyA"/>
    <property type="match status" value="1"/>
</dbReference>
<dbReference type="Gene3D" id="3.40.50.150">
    <property type="entry name" value="Vaccinia Virus protein VP39"/>
    <property type="match status" value="1"/>
</dbReference>
<dbReference type="PANTHER" id="PTHR32319:SF0">
    <property type="entry name" value="BACTERIAL HEMOLYSIN-LIKE PROTEIN"/>
    <property type="match status" value="1"/>
</dbReference>
<dbReference type="EMBL" id="JACEIQ010000011">
    <property type="protein sequence ID" value="MBA4495004.1"/>
    <property type="molecule type" value="Genomic_DNA"/>
</dbReference>
<keyword evidence="5" id="KW-0808">Transferase</keyword>
<dbReference type="InterPro" id="IPR002942">
    <property type="entry name" value="S4_RNA-bd"/>
</dbReference>
<dbReference type="InterPro" id="IPR004538">
    <property type="entry name" value="Hemolysin_A/TlyA"/>
</dbReference>
<dbReference type="GO" id="GO:0032259">
    <property type="term" value="P:methylation"/>
    <property type="evidence" value="ECO:0007669"/>
    <property type="project" value="UniProtKB-KW"/>
</dbReference>
<evidence type="ECO:0000256" key="3">
    <source>
        <dbReference type="PROSITE-ProRule" id="PRU00182"/>
    </source>
</evidence>
<dbReference type="CDD" id="cd00165">
    <property type="entry name" value="S4"/>
    <property type="match status" value="1"/>
</dbReference>
<evidence type="ECO:0000259" key="4">
    <source>
        <dbReference type="SMART" id="SM00363"/>
    </source>
</evidence>
<dbReference type="PANTHER" id="PTHR32319">
    <property type="entry name" value="BACTERIAL HEMOLYSIN-LIKE PROTEIN"/>
    <property type="match status" value="1"/>
</dbReference>
<keyword evidence="1 3" id="KW-0694">RNA-binding</keyword>
<gene>
    <name evidence="5" type="ORF">H1191_11865</name>
</gene>
<evidence type="ECO:0000256" key="2">
    <source>
        <dbReference type="ARBA" id="ARBA00029460"/>
    </source>
</evidence>
<dbReference type="SMART" id="SM00363">
    <property type="entry name" value="S4"/>
    <property type="match status" value="1"/>
</dbReference>
<organism evidence="5 6">
    <name type="scientific">Paenactinomyces guangxiensis</name>
    <dbReference type="NCBI Taxonomy" id="1490290"/>
    <lineage>
        <taxon>Bacteria</taxon>
        <taxon>Bacillati</taxon>
        <taxon>Bacillota</taxon>
        <taxon>Bacilli</taxon>
        <taxon>Bacillales</taxon>
        <taxon>Thermoactinomycetaceae</taxon>
        <taxon>Paenactinomyces</taxon>
    </lineage>
</organism>
<name>A0A7W2A9A1_9BACL</name>
<dbReference type="Pfam" id="PF01479">
    <property type="entry name" value="S4"/>
    <property type="match status" value="1"/>
</dbReference>
<evidence type="ECO:0000313" key="5">
    <source>
        <dbReference type="EMBL" id="MBA4495004.1"/>
    </source>
</evidence>
<comment type="similarity">
    <text evidence="2">Belongs to the TlyA family.</text>
</comment>
<keyword evidence="5" id="KW-0489">Methyltransferase</keyword>
<sequence length="269" mass="29996">MNKERLDLLLVQKGYFNSRQQAQRSIMAGLVFINQERIDKAGTKVPSDAVVEIKGQLHPYVSRGGLKLEEALRFFSIQMDGRVMIDIGASTGGFTDCALQNGVRKVYAVDVGYGQLAWKLRQDPRVIVMERTNFRYLKREQLGGESPDLATIDVSFISLSHILPNLKQLLLPDGEVVALVKPQFEAGREQVGKKGIVKDPAVHCQVLSSFVQFAHSQGFEVKGLAPSPIQGGEGNIEFLSYFIHREPGNKADWTERIEAVVRDAHMRFG</sequence>
<accession>A0A7W2A9A1</accession>
<dbReference type="GO" id="GO:0003723">
    <property type="term" value="F:RNA binding"/>
    <property type="evidence" value="ECO:0007669"/>
    <property type="project" value="UniProtKB-KW"/>
</dbReference>
<dbReference type="GO" id="GO:0008168">
    <property type="term" value="F:methyltransferase activity"/>
    <property type="evidence" value="ECO:0007669"/>
    <property type="project" value="UniProtKB-KW"/>
</dbReference>
<keyword evidence="6" id="KW-1185">Reference proteome</keyword>
<dbReference type="RefSeq" id="WP_181752243.1">
    <property type="nucleotide sequence ID" value="NZ_JACEIQ010000011.1"/>
</dbReference>
<reference evidence="5 6" key="1">
    <citation type="submission" date="2020-07" db="EMBL/GenBank/DDBJ databases">
        <authorList>
            <person name="Feng H."/>
        </authorList>
    </citation>
    <scope>NUCLEOTIDE SEQUENCE [LARGE SCALE GENOMIC DNA]</scope>
    <source>
        <strain evidence="6">s-10</strain>
    </source>
</reference>
<dbReference type="InterPro" id="IPR002877">
    <property type="entry name" value="RNA_MeTrfase_FtsJ_dom"/>
</dbReference>
<evidence type="ECO:0000256" key="1">
    <source>
        <dbReference type="ARBA" id="ARBA00022884"/>
    </source>
</evidence>
<dbReference type="Pfam" id="PF01728">
    <property type="entry name" value="FtsJ"/>
    <property type="match status" value="1"/>
</dbReference>
<feature type="domain" description="RNA-binding S4" evidence="4">
    <location>
        <begin position="4"/>
        <end position="69"/>
    </location>
</feature>